<comment type="caution">
    <text evidence="1">The sequence shown here is derived from an EMBL/GenBank/DDBJ whole genome shotgun (WGS) entry which is preliminary data.</text>
</comment>
<dbReference type="Proteomes" id="UP000054630">
    <property type="component" value="Unassembled WGS sequence"/>
</dbReference>
<name>A0A0V0RVN9_9BILA</name>
<evidence type="ECO:0000313" key="1">
    <source>
        <dbReference type="EMBL" id="KRX18552.1"/>
    </source>
</evidence>
<dbReference type="EMBL" id="JYDL01000071">
    <property type="protein sequence ID" value="KRX18552.1"/>
    <property type="molecule type" value="Genomic_DNA"/>
</dbReference>
<sequence length="148" mass="17494">MKFCNFRENTFPPKMDFMIINRSVTSSGVQKTYPRVSRSPSSRDNLKKRWDTCRFIEISDPPTLEAHYSRTTVRFLMKRCIALPRSDEVQKSRRQSNRTFRGSVSCAWWWTAYEPNIRIHYFNNTVSPIAADTMPRAIESTLYRETLL</sequence>
<dbReference type="AlphaFoldDB" id="A0A0V0RVN9"/>
<evidence type="ECO:0000313" key="2">
    <source>
        <dbReference type="Proteomes" id="UP000054630"/>
    </source>
</evidence>
<proteinExistence type="predicted"/>
<keyword evidence="2" id="KW-1185">Reference proteome</keyword>
<dbReference type="OrthoDB" id="5922813at2759"/>
<organism evidence="1 2">
    <name type="scientific">Trichinella nelsoni</name>
    <dbReference type="NCBI Taxonomy" id="6336"/>
    <lineage>
        <taxon>Eukaryota</taxon>
        <taxon>Metazoa</taxon>
        <taxon>Ecdysozoa</taxon>
        <taxon>Nematoda</taxon>
        <taxon>Enoplea</taxon>
        <taxon>Dorylaimia</taxon>
        <taxon>Trichinellida</taxon>
        <taxon>Trichinellidae</taxon>
        <taxon>Trichinella</taxon>
    </lineage>
</organism>
<accession>A0A0V0RVN9</accession>
<protein>
    <submittedName>
        <fullName evidence="1">Uncharacterized protein</fullName>
    </submittedName>
</protein>
<reference evidence="1 2" key="1">
    <citation type="submission" date="2015-01" db="EMBL/GenBank/DDBJ databases">
        <title>Evolution of Trichinella species and genotypes.</title>
        <authorList>
            <person name="Korhonen P.K."/>
            <person name="Edoardo P."/>
            <person name="Giuseppe L.R."/>
            <person name="Gasser R.B."/>
        </authorList>
    </citation>
    <scope>NUCLEOTIDE SEQUENCE [LARGE SCALE GENOMIC DNA]</scope>
    <source>
        <strain evidence="1">ISS37</strain>
    </source>
</reference>
<gene>
    <name evidence="1" type="ORF">T07_1004</name>
</gene>